<dbReference type="EMBL" id="AP029170">
    <property type="protein sequence ID" value="BFD46550.1"/>
    <property type="molecule type" value="Genomic_DNA"/>
</dbReference>
<protein>
    <recommendedName>
        <fullName evidence="2">Ribbon-helix-helix protein CopG domain-containing protein</fullName>
    </recommendedName>
</protein>
<sequence length="92" mass="11044">MKRADDDIVVSVKLAPQIKKRLQVLGKIKRRSAHWLMKEAITNYLKSEEHEEQLKQETIQRWQEAREGKFLGNDKITKWLDRWGSDKEEERP</sequence>
<dbReference type="InterPro" id="IPR010985">
    <property type="entry name" value="Ribbon_hlx_hlx"/>
</dbReference>
<dbReference type="AlphaFoldDB" id="A0AAT9G9M7"/>
<reference evidence="1" key="1">
    <citation type="submission" date="2024-01" db="EMBL/GenBank/DDBJ databases">
        <title>Sequencing the genomes of a sandfly, Sergentomyia squamirostris, and its two endosymbionts.</title>
        <authorList>
            <person name="Itokawa K."/>
            <person name="Sanjoba C."/>
        </authorList>
    </citation>
    <scope>NUCLEOTIDE SEQUENCE</scope>
    <source>
        <strain evidence="1">RiSSQ</strain>
    </source>
</reference>
<dbReference type="InterPro" id="IPR013321">
    <property type="entry name" value="Arc_rbn_hlx_hlx"/>
</dbReference>
<dbReference type="SUPFAM" id="SSF47598">
    <property type="entry name" value="Ribbon-helix-helix"/>
    <property type="match status" value="1"/>
</dbReference>
<dbReference type="GO" id="GO:0006355">
    <property type="term" value="P:regulation of DNA-templated transcription"/>
    <property type="evidence" value="ECO:0007669"/>
    <property type="project" value="InterPro"/>
</dbReference>
<evidence type="ECO:0008006" key="2">
    <source>
        <dbReference type="Google" id="ProtNLM"/>
    </source>
</evidence>
<dbReference type="Gene3D" id="1.10.1220.10">
    <property type="entry name" value="Met repressor-like"/>
    <property type="match status" value="1"/>
</dbReference>
<organism evidence="1">
    <name type="scientific">Candidatus Tisiphia endosymbiont of Sergentomyia squamirostris</name>
    <dbReference type="NCBI Taxonomy" id="3113639"/>
    <lineage>
        <taxon>Bacteria</taxon>
        <taxon>Pseudomonadati</taxon>
        <taxon>Pseudomonadota</taxon>
        <taxon>Alphaproteobacteria</taxon>
        <taxon>Rickettsiales</taxon>
        <taxon>Rickettsiaceae</taxon>
        <taxon>Rickettsieae</taxon>
        <taxon>Candidatus Tisiphia</taxon>
    </lineage>
</organism>
<name>A0AAT9G9M7_9RICK</name>
<proteinExistence type="predicted"/>
<accession>A0AAT9G9M7</accession>
<evidence type="ECO:0000313" key="1">
    <source>
        <dbReference type="EMBL" id="BFD46550.1"/>
    </source>
</evidence>
<gene>
    <name evidence="1" type="ORF">DMENIID0002_11960</name>
</gene>